<gene>
    <name evidence="1" type="ORF">LIER_01151</name>
</gene>
<protein>
    <submittedName>
        <fullName evidence="1">Uncharacterized protein</fullName>
    </submittedName>
</protein>
<evidence type="ECO:0000313" key="1">
    <source>
        <dbReference type="EMBL" id="GAA0139650.1"/>
    </source>
</evidence>
<reference evidence="1 2" key="1">
    <citation type="submission" date="2024-01" db="EMBL/GenBank/DDBJ databases">
        <title>The complete chloroplast genome sequence of Lithospermum erythrorhizon: insights into the phylogenetic relationship among Boraginaceae species and the maternal lineages of purple gromwells.</title>
        <authorList>
            <person name="Okada T."/>
            <person name="Watanabe K."/>
        </authorList>
    </citation>
    <scope>NUCLEOTIDE SEQUENCE [LARGE SCALE GENOMIC DNA]</scope>
</reference>
<name>A0AAV3NJY7_LITER</name>
<dbReference type="EMBL" id="BAABME010000107">
    <property type="protein sequence ID" value="GAA0139650.1"/>
    <property type="molecule type" value="Genomic_DNA"/>
</dbReference>
<comment type="caution">
    <text evidence="1">The sequence shown here is derived from an EMBL/GenBank/DDBJ whole genome shotgun (WGS) entry which is preliminary data.</text>
</comment>
<sequence length="109" mass="12443">MADGRWHKKWFFLRGGIEVGVPRIWTFQSEAKDLSTLTTADLDAVPKMKSILPQGDNKLPWYAFCDEAKLVKAGLVYDKEFSPAITGDPPSWDSNLILPFPFYRYCDVI</sequence>
<dbReference type="Proteomes" id="UP001454036">
    <property type="component" value="Unassembled WGS sequence"/>
</dbReference>
<keyword evidence="2" id="KW-1185">Reference proteome</keyword>
<evidence type="ECO:0000313" key="2">
    <source>
        <dbReference type="Proteomes" id="UP001454036"/>
    </source>
</evidence>
<accession>A0AAV3NJY7</accession>
<dbReference type="AlphaFoldDB" id="A0AAV3NJY7"/>
<proteinExistence type="predicted"/>
<organism evidence="1 2">
    <name type="scientific">Lithospermum erythrorhizon</name>
    <name type="common">Purple gromwell</name>
    <name type="synonym">Lithospermum officinale var. erythrorhizon</name>
    <dbReference type="NCBI Taxonomy" id="34254"/>
    <lineage>
        <taxon>Eukaryota</taxon>
        <taxon>Viridiplantae</taxon>
        <taxon>Streptophyta</taxon>
        <taxon>Embryophyta</taxon>
        <taxon>Tracheophyta</taxon>
        <taxon>Spermatophyta</taxon>
        <taxon>Magnoliopsida</taxon>
        <taxon>eudicotyledons</taxon>
        <taxon>Gunneridae</taxon>
        <taxon>Pentapetalae</taxon>
        <taxon>asterids</taxon>
        <taxon>lamiids</taxon>
        <taxon>Boraginales</taxon>
        <taxon>Boraginaceae</taxon>
        <taxon>Boraginoideae</taxon>
        <taxon>Lithospermeae</taxon>
        <taxon>Lithospermum</taxon>
    </lineage>
</organism>